<dbReference type="Pfam" id="PF00481">
    <property type="entry name" value="PP2C"/>
    <property type="match status" value="1"/>
</dbReference>
<protein>
    <submittedName>
        <fullName evidence="7">Protein phosphatase 1E isoform X2</fullName>
    </submittedName>
</protein>
<dbReference type="GO" id="GO:0004722">
    <property type="term" value="F:protein serine/threonine phosphatase activity"/>
    <property type="evidence" value="ECO:0007669"/>
    <property type="project" value="InterPro"/>
</dbReference>
<dbReference type="InterPro" id="IPR015655">
    <property type="entry name" value="PP2C"/>
</dbReference>
<keyword evidence="1" id="KW-0479">Metal-binding</keyword>
<dbReference type="InterPro" id="IPR000222">
    <property type="entry name" value="PP2C_BS"/>
</dbReference>
<evidence type="ECO:0000256" key="2">
    <source>
        <dbReference type="ARBA" id="ARBA00022801"/>
    </source>
</evidence>
<evidence type="ECO:0000256" key="1">
    <source>
        <dbReference type="ARBA" id="ARBA00022723"/>
    </source>
</evidence>
<dbReference type="SUPFAM" id="SSF81606">
    <property type="entry name" value="PP2C-like"/>
    <property type="match status" value="1"/>
</dbReference>
<dbReference type="GO" id="GO:0046872">
    <property type="term" value="F:metal ion binding"/>
    <property type="evidence" value="ECO:0007669"/>
    <property type="project" value="UniProtKB-KW"/>
</dbReference>
<gene>
    <name evidence="7" type="primary">LOC108732472</name>
</gene>
<dbReference type="Gene3D" id="3.60.40.10">
    <property type="entry name" value="PPM-type phosphatase domain"/>
    <property type="match status" value="1"/>
</dbReference>
<dbReference type="RefSeq" id="XP_018318808.1">
    <property type="nucleotide sequence ID" value="XM_018463306.2"/>
</dbReference>
<dbReference type="PANTHER" id="PTHR13832">
    <property type="entry name" value="PROTEIN PHOSPHATASE 2C"/>
    <property type="match status" value="1"/>
</dbReference>
<sequence>MANKDDYLIEYRQFFENFAQTVNPNDQLPVRLSSYKLVNTEVVGGIIDWSTQYLNQKKCPPSLLAPLIKIVIEETRKTCKKQPTLCGFNPDDNVYEPLKLMQTVMNQINEICFRYLDNSKLCSLPSPGPPYCKVSAYAIKNVRRRMEDRHVVIHDLNTMFNIQDTNPSSFYAIFDGHAGHDAAAYSAAHLHQFLAENSNYATDPKQALREAFLKTDALFVNKCQTENLSSGTTAVCALLRPKEKSLYIAWVGDSQALLVKEGRVLQCVHPHKPCREDEKSRIEKEGGAVIFWGTWRVNGQLAVSRAIGDLEYKPYVTATPDVREIRLSGEEDFLIIACDGLWDFLSEDDAANTVYEMICSNTANFQYKTVQLILHLNVC</sequence>
<accession>A0A1W4WFC1</accession>
<dbReference type="InterPro" id="IPR001932">
    <property type="entry name" value="PPM-type_phosphatase-like_dom"/>
</dbReference>
<keyword evidence="2 4" id="KW-0378">Hydrolase</keyword>
<evidence type="ECO:0000256" key="3">
    <source>
        <dbReference type="ARBA" id="ARBA00022912"/>
    </source>
</evidence>
<evidence type="ECO:0000256" key="4">
    <source>
        <dbReference type="RuleBase" id="RU003465"/>
    </source>
</evidence>
<feature type="domain" description="PPM-type phosphatase" evidence="5">
    <location>
        <begin position="133"/>
        <end position="379"/>
    </location>
</feature>
<dbReference type="PANTHER" id="PTHR13832:SF818">
    <property type="entry name" value="SD03870P"/>
    <property type="match status" value="1"/>
</dbReference>
<dbReference type="PROSITE" id="PS51746">
    <property type="entry name" value="PPM_2"/>
    <property type="match status" value="1"/>
</dbReference>
<evidence type="ECO:0000313" key="7">
    <source>
        <dbReference type="RefSeq" id="XP_018318808.1"/>
    </source>
</evidence>
<name>A0A1W4WFC1_AGRPL</name>
<dbReference type="AlphaFoldDB" id="A0A1W4WFC1"/>
<proteinExistence type="inferred from homology"/>
<evidence type="ECO:0000259" key="5">
    <source>
        <dbReference type="PROSITE" id="PS51746"/>
    </source>
</evidence>
<dbReference type="OrthoDB" id="951172at2759"/>
<dbReference type="PROSITE" id="PS01032">
    <property type="entry name" value="PPM_1"/>
    <property type="match status" value="1"/>
</dbReference>
<organism evidence="6 7">
    <name type="scientific">Agrilus planipennis</name>
    <name type="common">Emerald ash borer</name>
    <name type="synonym">Agrilus marcopoli</name>
    <dbReference type="NCBI Taxonomy" id="224129"/>
    <lineage>
        <taxon>Eukaryota</taxon>
        <taxon>Metazoa</taxon>
        <taxon>Ecdysozoa</taxon>
        <taxon>Arthropoda</taxon>
        <taxon>Hexapoda</taxon>
        <taxon>Insecta</taxon>
        <taxon>Pterygota</taxon>
        <taxon>Neoptera</taxon>
        <taxon>Endopterygota</taxon>
        <taxon>Coleoptera</taxon>
        <taxon>Polyphaga</taxon>
        <taxon>Elateriformia</taxon>
        <taxon>Buprestoidea</taxon>
        <taxon>Buprestidae</taxon>
        <taxon>Agrilinae</taxon>
        <taxon>Agrilus</taxon>
    </lineage>
</organism>
<dbReference type="SMART" id="SM00332">
    <property type="entry name" value="PP2Cc"/>
    <property type="match status" value="1"/>
</dbReference>
<dbReference type="Proteomes" id="UP000192223">
    <property type="component" value="Unplaced"/>
</dbReference>
<comment type="similarity">
    <text evidence="4">Belongs to the PP2C family.</text>
</comment>
<keyword evidence="3 4" id="KW-0904">Protein phosphatase</keyword>
<reference evidence="7" key="1">
    <citation type="submission" date="2025-08" db="UniProtKB">
        <authorList>
            <consortium name="RefSeq"/>
        </authorList>
    </citation>
    <scope>IDENTIFICATION</scope>
    <source>
        <tissue evidence="7">Entire body</tissue>
    </source>
</reference>
<dbReference type="CDD" id="cd00143">
    <property type="entry name" value="PP2Cc"/>
    <property type="match status" value="1"/>
</dbReference>
<keyword evidence="6" id="KW-1185">Reference proteome</keyword>
<dbReference type="InterPro" id="IPR036457">
    <property type="entry name" value="PPM-type-like_dom_sf"/>
</dbReference>
<dbReference type="GeneID" id="108732472"/>
<evidence type="ECO:0000313" key="6">
    <source>
        <dbReference type="Proteomes" id="UP000192223"/>
    </source>
</evidence>